<evidence type="ECO:0000313" key="4">
    <source>
        <dbReference type="Proteomes" id="UP000317494"/>
    </source>
</evidence>
<organism evidence="3 4">
    <name type="scientific">Synchytrium endobioticum</name>
    <dbReference type="NCBI Taxonomy" id="286115"/>
    <lineage>
        <taxon>Eukaryota</taxon>
        <taxon>Fungi</taxon>
        <taxon>Fungi incertae sedis</taxon>
        <taxon>Chytridiomycota</taxon>
        <taxon>Chytridiomycota incertae sedis</taxon>
        <taxon>Chytridiomycetes</taxon>
        <taxon>Synchytriales</taxon>
        <taxon>Synchytriaceae</taxon>
        <taxon>Synchytrium</taxon>
    </lineage>
</organism>
<comment type="caution">
    <text evidence="3">The sequence shown here is derived from an EMBL/GenBank/DDBJ whole genome shotgun (WGS) entry which is preliminary data.</text>
</comment>
<dbReference type="AlphaFoldDB" id="A0A507C5H6"/>
<evidence type="ECO:0000256" key="1">
    <source>
        <dbReference type="SAM" id="MobiDB-lite"/>
    </source>
</evidence>
<dbReference type="VEuPathDB" id="FungiDB:SeMB42_g07290"/>
<name>A0A507C5H6_9FUNG</name>
<sequence>MSTHIFILFMLLSLQTSYVALGEHTNDQINMFRKFRYVISHESGGSKALCERLWKGLVSSGATARYPPTQHRVYRRMHQADVTTFCRLLIAEVVPKSAPFIIGNLNEPTSDMSRSDLEYCLEALDTIVAVASTFSRYLQRMVKVYVEVDRIVNLRDAYKEQLESKIFECVFGRTDAISGSGQASSDISPFVNMWMAAERDRVSKTFDYNAVSSFTQASLFSVPVVVRRCREGSLFLSRAINFDELVIPTMEELTYALNYHSLVAQKLAILVDSLWRFLDQKGKTAPAGSWVQHEIENALRTQLYPLEKVRNEYDINAWGALSEVQGRFPELDIFLQLPPDDVPREYLQMAAAYHRLTVHLCYNAAPGITSEGEFSIRSELYSAYEQAAFAYNYDQDHDSNKQASVGFTSITALIGAGFEPDAAAHYTGNRIASNYPGPRAITESSLTKGSSSSHMGS</sequence>
<keyword evidence="2" id="KW-0732">Signal</keyword>
<gene>
    <name evidence="3" type="ORF">SeMB42_g07290</name>
</gene>
<dbReference type="Proteomes" id="UP000317494">
    <property type="component" value="Unassembled WGS sequence"/>
</dbReference>
<feature type="compositionally biased region" description="Low complexity" evidence="1">
    <location>
        <begin position="444"/>
        <end position="457"/>
    </location>
</feature>
<accession>A0A507C5H6</accession>
<dbReference type="EMBL" id="QEAN01000493">
    <property type="protein sequence ID" value="TPX34628.1"/>
    <property type="molecule type" value="Genomic_DNA"/>
</dbReference>
<protein>
    <recommendedName>
        <fullName evidence="5">Peptidase M13 N-terminal domain-containing protein</fullName>
    </recommendedName>
</protein>
<evidence type="ECO:0008006" key="5">
    <source>
        <dbReference type="Google" id="ProtNLM"/>
    </source>
</evidence>
<feature type="region of interest" description="Disordered" evidence="1">
    <location>
        <begin position="437"/>
        <end position="457"/>
    </location>
</feature>
<feature type="signal peptide" evidence="2">
    <location>
        <begin position="1"/>
        <end position="22"/>
    </location>
</feature>
<proteinExistence type="predicted"/>
<keyword evidence="4" id="KW-1185">Reference proteome</keyword>
<evidence type="ECO:0000313" key="3">
    <source>
        <dbReference type="EMBL" id="TPX34628.1"/>
    </source>
</evidence>
<reference evidence="3 4" key="1">
    <citation type="journal article" date="2019" name="Sci. Rep.">
        <title>Comparative genomics of chytrid fungi reveal insights into the obligate biotrophic and pathogenic lifestyle of Synchytrium endobioticum.</title>
        <authorList>
            <person name="van de Vossenberg B.T.L.H."/>
            <person name="Warris S."/>
            <person name="Nguyen H.D.T."/>
            <person name="van Gent-Pelzer M.P.E."/>
            <person name="Joly D.L."/>
            <person name="van de Geest H.C."/>
            <person name="Bonants P.J.M."/>
            <person name="Smith D.S."/>
            <person name="Levesque C.A."/>
            <person name="van der Lee T.A.J."/>
        </authorList>
    </citation>
    <scope>NUCLEOTIDE SEQUENCE [LARGE SCALE GENOMIC DNA]</scope>
    <source>
        <strain evidence="3 4">MB42</strain>
    </source>
</reference>
<evidence type="ECO:0000256" key="2">
    <source>
        <dbReference type="SAM" id="SignalP"/>
    </source>
</evidence>
<feature type="chain" id="PRO_5021231735" description="Peptidase M13 N-terminal domain-containing protein" evidence="2">
    <location>
        <begin position="23"/>
        <end position="457"/>
    </location>
</feature>